<dbReference type="AlphaFoldDB" id="A0AAD8MM15"/>
<gene>
    <name evidence="2" type="ORF">POM88_024521</name>
</gene>
<feature type="region of interest" description="Disordered" evidence="1">
    <location>
        <begin position="1"/>
        <end position="29"/>
    </location>
</feature>
<reference evidence="2" key="1">
    <citation type="submission" date="2023-02" db="EMBL/GenBank/DDBJ databases">
        <title>Genome of toxic invasive species Heracleum sosnowskyi carries increased number of genes despite the absence of recent whole-genome duplications.</title>
        <authorList>
            <person name="Schelkunov M."/>
            <person name="Shtratnikova V."/>
            <person name="Makarenko M."/>
            <person name="Klepikova A."/>
            <person name="Omelchenko D."/>
            <person name="Novikova G."/>
            <person name="Obukhova E."/>
            <person name="Bogdanov V."/>
            <person name="Penin A."/>
            <person name="Logacheva M."/>
        </authorList>
    </citation>
    <scope>NUCLEOTIDE SEQUENCE</scope>
    <source>
        <strain evidence="2">Hsosn_3</strain>
        <tissue evidence="2">Leaf</tissue>
    </source>
</reference>
<evidence type="ECO:0000256" key="1">
    <source>
        <dbReference type="SAM" id="MobiDB-lite"/>
    </source>
</evidence>
<evidence type="ECO:0000313" key="2">
    <source>
        <dbReference type="EMBL" id="KAK1377777.1"/>
    </source>
</evidence>
<organism evidence="2 3">
    <name type="scientific">Heracleum sosnowskyi</name>
    <dbReference type="NCBI Taxonomy" id="360622"/>
    <lineage>
        <taxon>Eukaryota</taxon>
        <taxon>Viridiplantae</taxon>
        <taxon>Streptophyta</taxon>
        <taxon>Embryophyta</taxon>
        <taxon>Tracheophyta</taxon>
        <taxon>Spermatophyta</taxon>
        <taxon>Magnoliopsida</taxon>
        <taxon>eudicotyledons</taxon>
        <taxon>Gunneridae</taxon>
        <taxon>Pentapetalae</taxon>
        <taxon>asterids</taxon>
        <taxon>campanulids</taxon>
        <taxon>Apiales</taxon>
        <taxon>Apiaceae</taxon>
        <taxon>Apioideae</taxon>
        <taxon>apioid superclade</taxon>
        <taxon>Tordylieae</taxon>
        <taxon>Tordyliinae</taxon>
        <taxon>Heracleum</taxon>
    </lineage>
</organism>
<keyword evidence="3" id="KW-1185">Reference proteome</keyword>
<protein>
    <submittedName>
        <fullName evidence="2">ABC family ABC transporter</fullName>
    </submittedName>
</protein>
<accession>A0AAD8MM15</accession>
<dbReference type="EMBL" id="JAUIZM010000006">
    <property type="protein sequence ID" value="KAK1377777.1"/>
    <property type="molecule type" value="Genomic_DNA"/>
</dbReference>
<reference evidence="2" key="2">
    <citation type="submission" date="2023-05" db="EMBL/GenBank/DDBJ databases">
        <authorList>
            <person name="Schelkunov M.I."/>
        </authorList>
    </citation>
    <scope>NUCLEOTIDE SEQUENCE</scope>
    <source>
        <strain evidence="2">Hsosn_3</strain>
        <tissue evidence="2">Leaf</tissue>
    </source>
</reference>
<name>A0AAD8MM15_9APIA</name>
<dbReference type="PANTHER" id="PTHR33193">
    <property type="entry name" value="DOMAIN PROTEIN, PUTATIVE (DUF3511)-RELATED"/>
    <property type="match status" value="1"/>
</dbReference>
<sequence length="122" mass="14235">MEDLRSKSNGNTKMQIKDERNSSISSTLPEPFNLQNMRCYSASYAAFSSYNVPPDEVPKNDDNKFKRAKSMNGWALDDPELQRKKRIASYKVYSVERKVKGSFRNSFKWLKNRYSQVVQHLS</sequence>
<dbReference type="InterPro" id="IPR021899">
    <property type="entry name" value="DUF3511"/>
</dbReference>
<dbReference type="Proteomes" id="UP001237642">
    <property type="component" value="Unassembled WGS sequence"/>
</dbReference>
<proteinExistence type="predicted"/>
<comment type="caution">
    <text evidence="2">The sequence shown here is derived from an EMBL/GenBank/DDBJ whole genome shotgun (WGS) entry which is preliminary data.</text>
</comment>
<evidence type="ECO:0000313" key="3">
    <source>
        <dbReference type="Proteomes" id="UP001237642"/>
    </source>
</evidence>
<dbReference type="Pfam" id="PF12023">
    <property type="entry name" value="DUF3511"/>
    <property type="match status" value="1"/>
</dbReference>
<dbReference type="PANTHER" id="PTHR33193:SF71">
    <property type="entry name" value="OS02G0223700 PROTEIN"/>
    <property type="match status" value="1"/>
</dbReference>